<dbReference type="InterPro" id="IPR027417">
    <property type="entry name" value="P-loop_NTPase"/>
</dbReference>
<evidence type="ECO:0000313" key="4">
    <source>
        <dbReference type="Proteomes" id="UP000249590"/>
    </source>
</evidence>
<dbReference type="Pfam" id="PF19798">
    <property type="entry name" value="Sulfotransfer_5"/>
    <property type="match status" value="1"/>
</dbReference>
<comment type="caution">
    <text evidence="3">The sequence shown here is derived from an EMBL/GenBank/DDBJ whole genome shotgun (WGS) entry which is preliminary data.</text>
</comment>
<dbReference type="Gene3D" id="3.40.50.300">
    <property type="entry name" value="P-loop containing nucleotide triphosphate hydrolases"/>
    <property type="match status" value="1"/>
</dbReference>
<keyword evidence="2" id="KW-0100">Branched-chain amino acid biosynthesis</keyword>
<dbReference type="GO" id="GO:0009082">
    <property type="term" value="P:branched-chain amino acid biosynthetic process"/>
    <property type="evidence" value="ECO:0007669"/>
    <property type="project" value="UniProtKB-KW"/>
</dbReference>
<evidence type="ECO:0000256" key="1">
    <source>
        <dbReference type="ARBA" id="ARBA00009320"/>
    </source>
</evidence>
<dbReference type="EMBL" id="QHHQ01000007">
    <property type="protein sequence ID" value="RAH98295.1"/>
    <property type="molecule type" value="Genomic_DNA"/>
</dbReference>
<gene>
    <name evidence="3" type="ORF">DLJ53_26670</name>
</gene>
<organism evidence="3 4">
    <name type="scientific">Acuticoccus sediminis</name>
    <dbReference type="NCBI Taxonomy" id="2184697"/>
    <lineage>
        <taxon>Bacteria</taxon>
        <taxon>Pseudomonadati</taxon>
        <taxon>Pseudomonadota</taxon>
        <taxon>Alphaproteobacteria</taxon>
        <taxon>Hyphomicrobiales</taxon>
        <taxon>Amorphaceae</taxon>
        <taxon>Acuticoccus</taxon>
    </lineage>
</organism>
<dbReference type="Proteomes" id="UP000249590">
    <property type="component" value="Unassembled WGS sequence"/>
</dbReference>
<keyword evidence="2" id="KW-0028">Amino-acid biosynthesis</keyword>
<evidence type="ECO:0000256" key="2">
    <source>
        <dbReference type="ARBA" id="ARBA00023304"/>
    </source>
</evidence>
<sequence length="234" mass="25673">MWSGPRNLSTAMMYSFGARSDCAVWDEPFYAAYLARTGLDHPMTDAIIAAGEPDPAVVAARCAGTPPHGKTHFYQKHMAHHMLPGDDFSWMEGLTHVFLIRHPARVLASYDVKRENPTLSDIGFEQQKTIYDRVREMTGTDPVVIDSNDIRADPAGALRRLCEAIGLPFDEAMLSWPAGGHADDGVWAAHWYGAVHKSTGFAGAEGPLPETGEHLAGVLAEALPFYEDLRQRAI</sequence>
<dbReference type="PANTHER" id="PTHR42743:SF11">
    <property type="entry name" value="AMINODEOXYCHORISMATE LYASE"/>
    <property type="match status" value="1"/>
</dbReference>
<dbReference type="SUPFAM" id="SSF52540">
    <property type="entry name" value="P-loop containing nucleoside triphosphate hydrolases"/>
    <property type="match status" value="1"/>
</dbReference>
<reference evidence="3 4" key="1">
    <citation type="submission" date="2018-05" db="EMBL/GenBank/DDBJ databases">
        <title>Acuticoccus sediminis sp. nov., isolated from deep-sea sediment of Indian Ocean.</title>
        <authorList>
            <person name="Liu X."/>
            <person name="Lai Q."/>
            <person name="Du Y."/>
            <person name="Sun F."/>
            <person name="Zhang X."/>
            <person name="Wang S."/>
            <person name="Shao Z."/>
        </authorList>
    </citation>
    <scope>NUCLEOTIDE SEQUENCE [LARGE SCALE GENOMIC DNA]</scope>
    <source>
        <strain evidence="3 4">PTG4-2</strain>
    </source>
</reference>
<protein>
    <submittedName>
        <fullName evidence="3">Sulfotransferase family protein</fullName>
    </submittedName>
</protein>
<keyword evidence="3" id="KW-0808">Transferase</keyword>
<dbReference type="GO" id="GO:0016740">
    <property type="term" value="F:transferase activity"/>
    <property type="evidence" value="ECO:0007669"/>
    <property type="project" value="UniProtKB-KW"/>
</dbReference>
<dbReference type="AlphaFoldDB" id="A0A8B2NQJ6"/>
<proteinExistence type="inferred from homology"/>
<name>A0A8B2NQJ6_9HYPH</name>
<dbReference type="PANTHER" id="PTHR42743">
    <property type="entry name" value="AMINO-ACID AMINOTRANSFERASE"/>
    <property type="match status" value="1"/>
</dbReference>
<keyword evidence="4" id="KW-1185">Reference proteome</keyword>
<comment type="similarity">
    <text evidence="1">Belongs to the class-IV pyridoxal-phosphate-dependent aminotransferase family.</text>
</comment>
<dbReference type="InterPro" id="IPR050571">
    <property type="entry name" value="Class-IV_PLP-Dep_Aminotrnsfr"/>
</dbReference>
<accession>A0A8B2NQJ6</accession>
<evidence type="ECO:0000313" key="3">
    <source>
        <dbReference type="EMBL" id="RAH98295.1"/>
    </source>
</evidence>